<reference evidence="1" key="1">
    <citation type="submission" date="2014-09" db="EMBL/GenBank/DDBJ databases">
        <authorList>
            <person name="Magalhaes I.L.F."/>
            <person name="Oliveira U."/>
            <person name="Santos F.R."/>
            <person name="Vidigal T.H.D.A."/>
            <person name="Brescovit A.D."/>
            <person name="Santos A.J."/>
        </authorList>
    </citation>
    <scope>NUCLEOTIDE SEQUENCE</scope>
    <source>
        <tissue evidence="1">Shoot tissue taken approximately 20 cm above the soil surface</tissue>
    </source>
</reference>
<dbReference type="AlphaFoldDB" id="A0A0A8YUN1"/>
<accession>A0A0A8YUN1</accession>
<name>A0A0A8YUN1_ARUDO</name>
<evidence type="ECO:0000313" key="1">
    <source>
        <dbReference type="EMBL" id="JAD26312.1"/>
    </source>
</evidence>
<dbReference type="EMBL" id="GBRH01271583">
    <property type="protein sequence ID" value="JAD26312.1"/>
    <property type="molecule type" value="Transcribed_RNA"/>
</dbReference>
<reference evidence="1" key="2">
    <citation type="journal article" date="2015" name="Data Brief">
        <title>Shoot transcriptome of the giant reed, Arundo donax.</title>
        <authorList>
            <person name="Barrero R.A."/>
            <person name="Guerrero F.D."/>
            <person name="Moolhuijzen P."/>
            <person name="Goolsby J.A."/>
            <person name="Tidwell J."/>
            <person name="Bellgard S.E."/>
            <person name="Bellgard M.I."/>
        </authorList>
    </citation>
    <scope>NUCLEOTIDE SEQUENCE</scope>
    <source>
        <tissue evidence="1">Shoot tissue taken approximately 20 cm above the soil surface</tissue>
    </source>
</reference>
<organism evidence="1">
    <name type="scientific">Arundo donax</name>
    <name type="common">Giant reed</name>
    <name type="synonym">Donax arundinaceus</name>
    <dbReference type="NCBI Taxonomy" id="35708"/>
    <lineage>
        <taxon>Eukaryota</taxon>
        <taxon>Viridiplantae</taxon>
        <taxon>Streptophyta</taxon>
        <taxon>Embryophyta</taxon>
        <taxon>Tracheophyta</taxon>
        <taxon>Spermatophyta</taxon>
        <taxon>Magnoliopsida</taxon>
        <taxon>Liliopsida</taxon>
        <taxon>Poales</taxon>
        <taxon>Poaceae</taxon>
        <taxon>PACMAD clade</taxon>
        <taxon>Arundinoideae</taxon>
        <taxon>Arundineae</taxon>
        <taxon>Arundo</taxon>
    </lineage>
</organism>
<protein>
    <submittedName>
        <fullName evidence="1">Uncharacterized protein</fullName>
    </submittedName>
</protein>
<proteinExistence type="predicted"/>
<sequence length="31" mass="3336">MQITNLLIAAQIQSDRSQTCAGLISIVSDMN</sequence>